<feature type="region of interest" description="Disordered" evidence="2">
    <location>
        <begin position="65"/>
        <end position="85"/>
    </location>
</feature>
<dbReference type="PANTHER" id="PTHR30289:SF1">
    <property type="entry name" value="PEBP (PHOSPHATIDYLETHANOLAMINE-BINDING PROTEIN) FAMILY PROTEIN"/>
    <property type="match status" value="1"/>
</dbReference>
<dbReference type="PANTHER" id="PTHR30289">
    <property type="entry name" value="UNCHARACTERIZED PROTEIN YBCL-RELATED"/>
    <property type="match status" value="1"/>
</dbReference>
<dbReference type="STRING" id="1765722.AT728_38600"/>
<dbReference type="OrthoDB" id="9797506at2"/>
<dbReference type="NCBIfam" id="TIGR00481">
    <property type="entry name" value="YbhB/YbcL family Raf kinase inhibitor-like protein"/>
    <property type="match status" value="1"/>
</dbReference>
<dbReference type="InterPro" id="IPR036610">
    <property type="entry name" value="PEBP-like_sf"/>
</dbReference>
<dbReference type="Gene3D" id="3.90.280.10">
    <property type="entry name" value="PEBP-like"/>
    <property type="match status" value="1"/>
</dbReference>
<dbReference type="Pfam" id="PF01161">
    <property type="entry name" value="PBP"/>
    <property type="match status" value="1"/>
</dbReference>
<dbReference type="CDD" id="cd00865">
    <property type="entry name" value="PEBP_bact_arch"/>
    <property type="match status" value="1"/>
</dbReference>
<dbReference type="SUPFAM" id="SSF49777">
    <property type="entry name" value="PEBP-like"/>
    <property type="match status" value="1"/>
</dbReference>
<organism evidence="4 5">
    <name type="scientific">Streptomyces silvensis</name>
    <dbReference type="NCBI Taxonomy" id="1765722"/>
    <lineage>
        <taxon>Bacteria</taxon>
        <taxon>Bacillati</taxon>
        <taxon>Actinomycetota</taxon>
        <taxon>Actinomycetes</taxon>
        <taxon>Kitasatosporales</taxon>
        <taxon>Streptomycetaceae</taxon>
        <taxon>Streptomyces</taxon>
    </lineage>
</organism>
<accession>A0A0W7WRT5</accession>
<keyword evidence="3" id="KW-0732">Signal</keyword>
<comment type="caution">
    <text evidence="4">The sequence shown here is derived from an EMBL/GenBank/DDBJ whole genome shotgun (WGS) entry which is preliminary data.</text>
</comment>
<feature type="region of interest" description="Disordered" evidence="2">
    <location>
        <begin position="21"/>
        <end position="44"/>
    </location>
</feature>
<sequence>MRSAKIALCALLVTGAVGLSPATASSTSTTSSTPSTSSAPSTPRSAYALSSTAFANGGVIPKVHECTSGGGNDPAKRNESPPLAWSGAPTAAKSYAIVMRDLDNANLIHWVIYDIPSSTASLPQNVDHQYRPSVPAGARQVYYRGSASLYGYQGPCSPSTVNTYEFVVHALNQSSLTNLNSNSSTQTAARAITAASIGSARITGES</sequence>
<dbReference type="InterPro" id="IPR005247">
    <property type="entry name" value="YbhB_YbcL/LppC-like"/>
</dbReference>
<feature type="signal peptide" evidence="3">
    <location>
        <begin position="1"/>
        <end position="24"/>
    </location>
</feature>
<evidence type="ECO:0000313" key="4">
    <source>
        <dbReference type="EMBL" id="KUF13276.1"/>
    </source>
</evidence>
<evidence type="ECO:0000256" key="2">
    <source>
        <dbReference type="SAM" id="MobiDB-lite"/>
    </source>
</evidence>
<name>A0A0W7WRT5_9ACTN</name>
<dbReference type="Proteomes" id="UP000054804">
    <property type="component" value="Unassembled WGS sequence"/>
</dbReference>
<evidence type="ECO:0000256" key="1">
    <source>
        <dbReference type="ARBA" id="ARBA00007120"/>
    </source>
</evidence>
<protein>
    <recommendedName>
        <fullName evidence="6">YbhB/YbcL family Raf kinase inhibitor-like protein</fullName>
    </recommendedName>
</protein>
<dbReference type="EMBL" id="LOCL01000079">
    <property type="protein sequence ID" value="KUF13276.1"/>
    <property type="molecule type" value="Genomic_DNA"/>
</dbReference>
<dbReference type="InterPro" id="IPR008914">
    <property type="entry name" value="PEBP"/>
</dbReference>
<feature type="chain" id="PRO_5006936608" description="YbhB/YbcL family Raf kinase inhibitor-like protein" evidence="3">
    <location>
        <begin position="25"/>
        <end position="206"/>
    </location>
</feature>
<proteinExistence type="inferred from homology"/>
<evidence type="ECO:0008006" key="6">
    <source>
        <dbReference type="Google" id="ProtNLM"/>
    </source>
</evidence>
<gene>
    <name evidence="4" type="ORF">AT728_38600</name>
</gene>
<reference evidence="4 5" key="1">
    <citation type="submission" date="2015-12" db="EMBL/GenBank/DDBJ databases">
        <title>Draft genome sequence of Streptomyces silvensis ATCC 53525, a producer of novel hormone antagonists.</title>
        <authorList>
            <person name="Johnston C.W."/>
            <person name="Li Y."/>
            <person name="Magarvey N.A."/>
        </authorList>
    </citation>
    <scope>NUCLEOTIDE SEQUENCE [LARGE SCALE GENOMIC DNA]</scope>
    <source>
        <strain evidence="4 5">ATCC 53525</strain>
    </source>
</reference>
<dbReference type="AlphaFoldDB" id="A0A0W7WRT5"/>
<evidence type="ECO:0000313" key="5">
    <source>
        <dbReference type="Proteomes" id="UP000054804"/>
    </source>
</evidence>
<keyword evidence="5" id="KW-1185">Reference proteome</keyword>
<comment type="similarity">
    <text evidence="1">Belongs to the UPF0098 family.</text>
</comment>
<evidence type="ECO:0000256" key="3">
    <source>
        <dbReference type="SAM" id="SignalP"/>
    </source>
</evidence>